<accession>A0A1C3E7E3</accession>
<dbReference type="GO" id="GO:0004803">
    <property type="term" value="F:transposase activity"/>
    <property type="evidence" value="ECO:0007669"/>
    <property type="project" value="InterPro"/>
</dbReference>
<reference evidence="2 3" key="1">
    <citation type="submission" date="2016-05" db="EMBL/GenBank/DDBJ databases">
        <title>Genomic and physiological characterization of Planctopirus sp. isolated from fresh water lake.</title>
        <authorList>
            <person name="Subhash Y."/>
            <person name="Ramana C."/>
        </authorList>
    </citation>
    <scope>NUCLEOTIDE SEQUENCE [LARGE SCALE GENOMIC DNA]</scope>
    <source>
        <strain evidence="2 3">JC280</strain>
    </source>
</reference>
<sequence>MKHERRIIDSQLYVHFITFSIDRRRRQLDHDHARRIFLGWLGECLEQYAAKCVGFVLMPDHVHLLIWLPTTGQLSRFVHSLKRRSSLGLREWYRSEADHYASKFGEGERFWQPKYFAFEIHQQAKLKEKLTYIHENPVRAGLVTRAIDWKWSSARWYVMGRTVGVPIEWVE</sequence>
<protein>
    <recommendedName>
        <fullName evidence="1">Transposase IS200-like domain-containing protein</fullName>
    </recommendedName>
</protein>
<evidence type="ECO:0000313" key="2">
    <source>
        <dbReference type="EMBL" id="ODA29168.1"/>
    </source>
</evidence>
<dbReference type="Proteomes" id="UP000094828">
    <property type="component" value="Unassembled WGS sequence"/>
</dbReference>
<comment type="caution">
    <text evidence="2">The sequence shown here is derived from an EMBL/GenBank/DDBJ whole genome shotgun (WGS) entry which is preliminary data.</text>
</comment>
<dbReference type="Pfam" id="PF01797">
    <property type="entry name" value="Y1_Tnp"/>
    <property type="match status" value="1"/>
</dbReference>
<dbReference type="STRING" id="1841610.A6X21_09550"/>
<gene>
    <name evidence="2" type="ORF">A6X21_09550</name>
</gene>
<dbReference type="InterPro" id="IPR002686">
    <property type="entry name" value="Transposase_17"/>
</dbReference>
<dbReference type="AlphaFoldDB" id="A0A1C3E7E3"/>
<dbReference type="GO" id="GO:0003677">
    <property type="term" value="F:DNA binding"/>
    <property type="evidence" value="ECO:0007669"/>
    <property type="project" value="InterPro"/>
</dbReference>
<dbReference type="NCBIfam" id="NF047646">
    <property type="entry name" value="REP_Tyr_transpos"/>
    <property type="match status" value="1"/>
</dbReference>
<dbReference type="SUPFAM" id="SSF143422">
    <property type="entry name" value="Transposase IS200-like"/>
    <property type="match status" value="1"/>
</dbReference>
<organism evidence="2 3">
    <name type="scientific">Planctopirus hydrillae</name>
    <dbReference type="NCBI Taxonomy" id="1841610"/>
    <lineage>
        <taxon>Bacteria</taxon>
        <taxon>Pseudomonadati</taxon>
        <taxon>Planctomycetota</taxon>
        <taxon>Planctomycetia</taxon>
        <taxon>Planctomycetales</taxon>
        <taxon>Planctomycetaceae</taxon>
        <taxon>Planctopirus</taxon>
    </lineage>
</organism>
<dbReference type="PANTHER" id="PTHR34322">
    <property type="entry name" value="TRANSPOSASE, Y1_TNP DOMAIN-CONTAINING"/>
    <property type="match status" value="1"/>
</dbReference>
<dbReference type="GO" id="GO:0006313">
    <property type="term" value="P:DNA transposition"/>
    <property type="evidence" value="ECO:0007669"/>
    <property type="project" value="InterPro"/>
</dbReference>
<dbReference type="SMART" id="SM01321">
    <property type="entry name" value="Y1_Tnp"/>
    <property type="match status" value="1"/>
</dbReference>
<dbReference type="OrthoDB" id="278793at2"/>
<name>A0A1C3E7E3_9PLAN</name>
<dbReference type="InterPro" id="IPR036515">
    <property type="entry name" value="Transposase_17_sf"/>
</dbReference>
<keyword evidence="3" id="KW-1185">Reference proteome</keyword>
<dbReference type="Gene3D" id="3.30.70.1290">
    <property type="entry name" value="Transposase IS200-like"/>
    <property type="match status" value="1"/>
</dbReference>
<evidence type="ECO:0000259" key="1">
    <source>
        <dbReference type="SMART" id="SM01321"/>
    </source>
</evidence>
<dbReference type="RefSeq" id="WP_068850237.1">
    <property type="nucleotide sequence ID" value="NZ_LYDR01000143.1"/>
</dbReference>
<feature type="domain" description="Transposase IS200-like" evidence="1">
    <location>
        <begin position="10"/>
        <end position="136"/>
    </location>
</feature>
<dbReference type="EMBL" id="LYDR01000143">
    <property type="protein sequence ID" value="ODA29168.1"/>
    <property type="molecule type" value="Genomic_DNA"/>
</dbReference>
<evidence type="ECO:0000313" key="3">
    <source>
        <dbReference type="Proteomes" id="UP000094828"/>
    </source>
</evidence>
<dbReference type="PANTHER" id="PTHR34322:SF2">
    <property type="entry name" value="TRANSPOSASE IS200-LIKE DOMAIN-CONTAINING PROTEIN"/>
    <property type="match status" value="1"/>
</dbReference>
<proteinExistence type="predicted"/>